<keyword evidence="6" id="KW-1185">Reference proteome</keyword>
<evidence type="ECO:0000256" key="1">
    <source>
        <dbReference type="ARBA" id="ARBA00022801"/>
    </source>
</evidence>
<dbReference type="InterPro" id="IPR010905">
    <property type="entry name" value="Glyco_hydro_88"/>
</dbReference>
<accession>A0A363NWK6</accession>
<dbReference type="EMBL" id="QCXX01000002">
    <property type="protein sequence ID" value="PUV25202.1"/>
    <property type="molecule type" value="Genomic_DNA"/>
</dbReference>
<feature type="binding site" evidence="4">
    <location>
        <position position="186"/>
    </location>
    <ligand>
        <name>substrate</name>
    </ligand>
</feature>
<protein>
    <submittedName>
        <fullName evidence="5">Glucuronyl hydrolase</fullName>
    </submittedName>
</protein>
<dbReference type="GO" id="GO:0000272">
    <property type="term" value="P:polysaccharide catabolic process"/>
    <property type="evidence" value="ECO:0007669"/>
    <property type="project" value="TreeGrafter"/>
</dbReference>
<feature type="binding site" evidence="4">
    <location>
        <position position="246"/>
    </location>
    <ligand>
        <name>substrate</name>
    </ligand>
</feature>
<dbReference type="PROSITE" id="PS51257">
    <property type="entry name" value="PROKAR_LIPOPROTEIN"/>
    <property type="match status" value="1"/>
</dbReference>
<dbReference type="InterPro" id="IPR012341">
    <property type="entry name" value="6hp_glycosidase-like_sf"/>
</dbReference>
<evidence type="ECO:0000256" key="4">
    <source>
        <dbReference type="PIRSR" id="PIRSR610905-2"/>
    </source>
</evidence>
<evidence type="ECO:0000256" key="3">
    <source>
        <dbReference type="PIRSR" id="PIRSR610905-1"/>
    </source>
</evidence>
<dbReference type="GO" id="GO:0052757">
    <property type="term" value="F:chondroitin hydrolase activity"/>
    <property type="evidence" value="ECO:0007669"/>
    <property type="project" value="TreeGrafter"/>
</dbReference>
<dbReference type="RefSeq" id="WP_108633536.1">
    <property type="nucleotide sequence ID" value="NZ_QCXX01000002.1"/>
</dbReference>
<dbReference type="InterPro" id="IPR052369">
    <property type="entry name" value="UG_Glycosaminoglycan_Hydrolase"/>
</dbReference>
<dbReference type="AlphaFoldDB" id="A0A363NWK6"/>
<evidence type="ECO:0000313" key="6">
    <source>
        <dbReference type="Proteomes" id="UP000250831"/>
    </source>
</evidence>
<feature type="binding site" evidence="4">
    <location>
        <position position="258"/>
    </location>
    <ligand>
        <name>substrate</name>
    </ligand>
</feature>
<dbReference type="InterPro" id="IPR008928">
    <property type="entry name" value="6-hairpin_glycosidase_sf"/>
</dbReference>
<comment type="caution">
    <text evidence="5">The sequence shown here is derived from an EMBL/GenBank/DDBJ whole genome shotgun (WGS) entry which is preliminary data.</text>
</comment>
<proteinExistence type="inferred from homology"/>
<evidence type="ECO:0000313" key="5">
    <source>
        <dbReference type="EMBL" id="PUV25202.1"/>
    </source>
</evidence>
<keyword evidence="1 5" id="KW-0378">Hydrolase</keyword>
<comment type="similarity">
    <text evidence="2">Belongs to the glycosyl hydrolase 88 family.</text>
</comment>
<feature type="active site" description="Proton donor" evidence="3">
    <location>
        <position position="186"/>
    </location>
</feature>
<dbReference type="Proteomes" id="UP000250831">
    <property type="component" value="Unassembled WGS sequence"/>
</dbReference>
<feature type="active site" description="Nucleophile" evidence="3">
    <location>
        <position position="123"/>
    </location>
</feature>
<dbReference type="SUPFAM" id="SSF48208">
    <property type="entry name" value="Six-hairpin glycosidases"/>
    <property type="match status" value="1"/>
</dbReference>
<sequence length="402" mass="45837">MNKRIKQLIAIKSICVSVLVTVSACSSLRNTDINLEAETAYIQNRLERTLSNIPNDKKNIPRSLLEDGRSWKYVSYQDWTSGFWSGELWYAYELSGQEKWKEQAGRFSKELKPLAYEPVIDHDLGFQVFNSFGNAFRLTGEESYRRVVLAAADSLATLFNPKVGTILSWPRSVPNMEWPQHNTIIDNMINLELLFWASKNGGADSLYTIAVSHAKTTMANHFRDDYSSYHAVVYDRETGRRIKQVTHQGFADSSMWARGQSWAIYGYTMVYRETKDPVFLDFAQKVTDVYLDRLPKDLVPYWDFDDPKIPNAPRDASAAAVVASALFELGQYVPGDKGAMYRKKAEEMLNSLAQHYHAADENSAILGQVTGHYPNGTEINTSINYGDYYYMEALLRYKHLGN</sequence>
<feature type="binding site" evidence="4">
    <location>
        <position position="123"/>
    </location>
    <ligand>
        <name>substrate</name>
    </ligand>
</feature>
<reference evidence="5 6" key="1">
    <citation type="submission" date="2018-04" db="EMBL/GenBank/DDBJ databases">
        <title>Sphingobacterium sp. M46 Genome.</title>
        <authorList>
            <person name="Cheng J."/>
            <person name="Li Y."/>
        </authorList>
    </citation>
    <scope>NUCLEOTIDE SEQUENCE [LARGE SCALE GENOMIC DNA]</scope>
    <source>
        <strain evidence="5 6">M46</strain>
    </source>
</reference>
<evidence type="ECO:0000256" key="2">
    <source>
        <dbReference type="ARBA" id="ARBA00038358"/>
    </source>
</evidence>
<feature type="binding site" evidence="4">
    <location>
        <position position="262"/>
    </location>
    <ligand>
        <name>substrate</name>
    </ligand>
</feature>
<dbReference type="PANTHER" id="PTHR36845">
    <property type="entry name" value="HYDROLASE, PUTATIVE (AFU_ORTHOLOGUE AFUA_7G05090)-RELATED"/>
    <property type="match status" value="1"/>
</dbReference>
<organism evidence="5 6">
    <name type="scientific">Sphingobacterium athyrii</name>
    <dbReference type="NCBI Taxonomy" id="2152717"/>
    <lineage>
        <taxon>Bacteria</taxon>
        <taxon>Pseudomonadati</taxon>
        <taxon>Bacteroidota</taxon>
        <taxon>Sphingobacteriia</taxon>
        <taxon>Sphingobacteriales</taxon>
        <taxon>Sphingobacteriaceae</taxon>
        <taxon>Sphingobacterium</taxon>
    </lineage>
</organism>
<dbReference type="OrthoDB" id="428577at2"/>
<dbReference type="Pfam" id="PF07470">
    <property type="entry name" value="Glyco_hydro_88"/>
    <property type="match status" value="1"/>
</dbReference>
<gene>
    <name evidence="5" type="ORF">DCO56_09720</name>
</gene>
<dbReference type="Gene3D" id="1.50.10.10">
    <property type="match status" value="1"/>
</dbReference>
<name>A0A363NWK6_9SPHI</name>
<dbReference type="PANTHER" id="PTHR36845:SF1">
    <property type="entry name" value="HYDROLASE, PUTATIVE (AFU_ORTHOLOGUE AFUA_7G05090)-RELATED"/>
    <property type="match status" value="1"/>
</dbReference>